<keyword evidence="5 10" id="KW-0552">Olfaction</keyword>
<dbReference type="Proteomes" id="UP000092462">
    <property type="component" value="Unassembled WGS sequence"/>
</dbReference>
<dbReference type="GO" id="GO:0007165">
    <property type="term" value="P:signal transduction"/>
    <property type="evidence" value="ECO:0007669"/>
    <property type="project" value="UniProtKB-KW"/>
</dbReference>
<dbReference type="PANTHER" id="PTHR21137">
    <property type="entry name" value="ODORANT RECEPTOR"/>
    <property type="match status" value="1"/>
</dbReference>
<proteinExistence type="inferred from homology"/>
<keyword evidence="12" id="KW-1185">Reference proteome</keyword>
<evidence type="ECO:0000313" key="11">
    <source>
        <dbReference type="EnsemblMetazoa" id="PPAI013305-PA"/>
    </source>
</evidence>
<keyword evidence="2" id="KW-1003">Cell membrane</keyword>
<dbReference type="GO" id="GO:0004984">
    <property type="term" value="F:olfactory receptor activity"/>
    <property type="evidence" value="ECO:0007669"/>
    <property type="project" value="InterPro"/>
</dbReference>
<keyword evidence="6 10" id="KW-1133">Transmembrane helix</keyword>
<evidence type="ECO:0000313" key="12">
    <source>
        <dbReference type="Proteomes" id="UP000092462"/>
    </source>
</evidence>
<evidence type="ECO:0000256" key="7">
    <source>
        <dbReference type="ARBA" id="ARBA00023136"/>
    </source>
</evidence>
<dbReference type="EnsemblMetazoa" id="PPAI013305-RA">
    <property type="protein sequence ID" value="PPAI013305-PA"/>
    <property type="gene ID" value="PPAI013305"/>
</dbReference>
<dbReference type="AlphaFoldDB" id="A0A3F2ZEP9"/>
<keyword evidence="3 10" id="KW-0716">Sensory transduction</keyword>
<sequence>MLKNSHLKLKKFITCYFYAFEFLLIPSTRCSAINKGRLAIIPLLLCLSIFSTSYHLFFKMKSVDNVIELVYSINFTFGGIQTLITTISLNMFSKNDLFQTLKYFDDIVNSDDELMRKARQKELKRSLTIAWKLVRSFLLIITAGCIPLTLPGLLQTIFTPMYYTIPGIPSDNIFYGSVNIIGTIALFFLLVECTISMDCLFMTYLFYFHGEIYSINSVAKLLNNREILTTQCDKVLRTIYKAHRKALKQFSFLYNVTWHFYFQKFFGALMYLCTGLFIFSRINNSIIFGIIIQTFALSQLLFLCIPGQLLKNCSESLRETLYMSLWYELDIKNKRKLIIIMNGVHRGIHAETFGIGRISIFTFVQICKMAVSYTAFAYAVIL</sequence>
<evidence type="ECO:0000256" key="1">
    <source>
        <dbReference type="ARBA" id="ARBA00004651"/>
    </source>
</evidence>
<comment type="caution">
    <text evidence="10">Lacks conserved residue(s) required for the propagation of feature annotation.</text>
</comment>
<evidence type="ECO:0000256" key="10">
    <source>
        <dbReference type="RuleBase" id="RU351113"/>
    </source>
</evidence>
<comment type="similarity">
    <text evidence="10">Belongs to the insect chemoreceptor superfamily. Heteromeric odorant receptor channel (TC 1.A.69) family.</text>
</comment>
<comment type="subcellular location">
    <subcellularLocation>
        <location evidence="1 10">Cell membrane</location>
        <topology evidence="1 10">Multi-pass membrane protein</topology>
    </subcellularLocation>
</comment>
<evidence type="ECO:0000256" key="5">
    <source>
        <dbReference type="ARBA" id="ARBA00022725"/>
    </source>
</evidence>
<keyword evidence="9 10" id="KW-0807">Transducer</keyword>
<dbReference type="GO" id="GO:0005549">
    <property type="term" value="F:odorant binding"/>
    <property type="evidence" value="ECO:0007669"/>
    <property type="project" value="InterPro"/>
</dbReference>
<dbReference type="EMBL" id="AJVK01016822">
    <property type="status" value="NOT_ANNOTATED_CDS"/>
    <property type="molecule type" value="Genomic_DNA"/>
</dbReference>
<feature type="transmembrane region" description="Helical" evidence="10">
    <location>
        <begin position="260"/>
        <end position="279"/>
    </location>
</feature>
<feature type="transmembrane region" description="Helical" evidence="10">
    <location>
        <begin position="38"/>
        <end position="57"/>
    </location>
</feature>
<evidence type="ECO:0000256" key="2">
    <source>
        <dbReference type="ARBA" id="ARBA00022475"/>
    </source>
</evidence>
<keyword evidence="8 10" id="KW-0675">Receptor</keyword>
<organism evidence="11 12">
    <name type="scientific">Phlebotomus papatasi</name>
    <name type="common">Sandfly</name>
    <dbReference type="NCBI Taxonomy" id="29031"/>
    <lineage>
        <taxon>Eukaryota</taxon>
        <taxon>Metazoa</taxon>
        <taxon>Ecdysozoa</taxon>
        <taxon>Arthropoda</taxon>
        <taxon>Hexapoda</taxon>
        <taxon>Insecta</taxon>
        <taxon>Pterygota</taxon>
        <taxon>Neoptera</taxon>
        <taxon>Endopterygota</taxon>
        <taxon>Diptera</taxon>
        <taxon>Nematocera</taxon>
        <taxon>Psychodoidea</taxon>
        <taxon>Psychodidae</taxon>
        <taxon>Phlebotomus</taxon>
        <taxon>Phlebotomus</taxon>
    </lineage>
</organism>
<dbReference type="InterPro" id="IPR004117">
    <property type="entry name" value="7tm6_olfct_rcpt"/>
</dbReference>
<dbReference type="GO" id="GO:0005886">
    <property type="term" value="C:plasma membrane"/>
    <property type="evidence" value="ECO:0007669"/>
    <property type="project" value="UniProtKB-SubCell"/>
</dbReference>
<evidence type="ECO:0000256" key="6">
    <source>
        <dbReference type="ARBA" id="ARBA00022989"/>
    </source>
</evidence>
<dbReference type="VEuPathDB" id="VectorBase:PPAPM1_004169"/>
<evidence type="ECO:0000256" key="8">
    <source>
        <dbReference type="ARBA" id="ARBA00023170"/>
    </source>
</evidence>
<reference evidence="11" key="1">
    <citation type="submission" date="2022-08" db="UniProtKB">
        <authorList>
            <consortium name="EnsemblMetazoa"/>
        </authorList>
    </citation>
    <scope>IDENTIFICATION</scope>
    <source>
        <strain evidence="11">Israel</strain>
    </source>
</reference>
<name>A0A3F2ZEP9_PHLPP</name>
<accession>A0A3F2ZEP9</accession>
<dbReference type="Pfam" id="PF02949">
    <property type="entry name" value="7tm_6"/>
    <property type="match status" value="1"/>
</dbReference>
<feature type="transmembrane region" description="Helical" evidence="10">
    <location>
        <begin position="133"/>
        <end position="153"/>
    </location>
</feature>
<feature type="transmembrane region" description="Helical" evidence="10">
    <location>
        <begin position="69"/>
        <end position="92"/>
    </location>
</feature>
<keyword evidence="7 10" id="KW-0472">Membrane</keyword>
<evidence type="ECO:0000256" key="4">
    <source>
        <dbReference type="ARBA" id="ARBA00022692"/>
    </source>
</evidence>
<evidence type="ECO:0000256" key="3">
    <source>
        <dbReference type="ARBA" id="ARBA00022606"/>
    </source>
</evidence>
<keyword evidence="4 10" id="KW-0812">Transmembrane</keyword>
<evidence type="ECO:0000256" key="9">
    <source>
        <dbReference type="ARBA" id="ARBA00023224"/>
    </source>
</evidence>
<dbReference type="PANTHER" id="PTHR21137:SF35">
    <property type="entry name" value="ODORANT RECEPTOR 19A-RELATED"/>
    <property type="match status" value="1"/>
</dbReference>
<feature type="transmembrane region" description="Helical" evidence="10">
    <location>
        <begin position="173"/>
        <end position="191"/>
    </location>
</feature>
<dbReference type="VEuPathDB" id="VectorBase:PPAI013305"/>
<feature type="transmembrane region" description="Helical" evidence="10">
    <location>
        <begin position="286"/>
        <end position="310"/>
    </location>
</feature>
<protein>
    <recommendedName>
        <fullName evidence="10">Odorant receptor</fullName>
    </recommendedName>
</protein>